<proteinExistence type="predicted"/>
<evidence type="ECO:0000313" key="3">
    <source>
        <dbReference type="EMBL" id="QEK51996.1"/>
    </source>
</evidence>
<dbReference type="GO" id="GO:0071793">
    <property type="term" value="P:bacillithiol biosynthetic process"/>
    <property type="evidence" value="ECO:0007669"/>
    <property type="project" value="InterPro"/>
</dbReference>
<dbReference type="Gene3D" id="3.40.50.2000">
    <property type="entry name" value="Glycogen Phosphorylase B"/>
    <property type="match status" value="2"/>
</dbReference>
<dbReference type="RefSeq" id="WP_149074866.1">
    <property type="nucleotide sequence ID" value="NZ_CP043329.1"/>
</dbReference>
<evidence type="ECO:0000313" key="4">
    <source>
        <dbReference type="Proteomes" id="UP000323653"/>
    </source>
</evidence>
<protein>
    <submittedName>
        <fullName evidence="3">N-acetyl-alpha-D-glucosaminyl L-malate synthase BshA</fullName>
    </submittedName>
</protein>
<feature type="domain" description="Glycosyl transferase family 1" evidence="1">
    <location>
        <begin position="188"/>
        <end position="351"/>
    </location>
</feature>
<evidence type="ECO:0000259" key="1">
    <source>
        <dbReference type="Pfam" id="PF00534"/>
    </source>
</evidence>
<dbReference type="InterPro" id="IPR001296">
    <property type="entry name" value="Glyco_trans_1"/>
</dbReference>
<organism evidence="3 4">
    <name type="scientific">Pedobacter aquae</name>
    <dbReference type="NCBI Taxonomy" id="2605747"/>
    <lineage>
        <taxon>Bacteria</taxon>
        <taxon>Pseudomonadati</taxon>
        <taxon>Bacteroidota</taxon>
        <taxon>Sphingobacteriia</taxon>
        <taxon>Sphingobacteriales</taxon>
        <taxon>Sphingobacteriaceae</taxon>
        <taxon>Pedobacter</taxon>
    </lineage>
</organism>
<dbReference type="EMBL" id="CP043329">
    <property type="protein sequence ID" value="QEK51996.1"/>
    <property type="molecule type" value="Genomic_DNA"/>
</dbReference>
<feature type="domain" description="Glycosyltransferase subfamily 4-like N-terminal" evidence="2">
    <location>
        <begin position="11"/>
        <end position="180"/>
    </location>
</feature>
<gene>
    <name evidence="3" type="primary">bshA</name>
    <name evidence="3" type="ORF">FYC62_10285</name>
</gene>
<evidence type="ECO:0000259" key="2">
    <source>
        <dbReference type="Pfam" id="PF13439"/>
    </source>
</evidence>
<sequence>MRIGIVCYPTFGGSGVVATELGKALADNGHQVHFITYSQPARLDFFSENLFYHEVSVSNYPLFDYAPYELALSSKMVDVARFEKLDILHVHYAIPHASAAFMAKQILATYGIHIPVVTTLHGTDITLVGKDLTYKPVVTFSINKSDGVTAVSEDLKKATYDHFDIQREIRVIPNFIDLQRFSLKAKDHFKKAIAPFGERILVHTSNFRKVKRTQDVVHIFKQILTKVPAKLLMVGDGPERVNCEALCRELEVCEHVRFLGKQDAVEEILSVSDLFLMPSESESFGLAALEAMACKVPVISSNTGGLPELNVNGVTGFLNNVGDVDGMATNAIYILQDNQILQTFKENAIKRAKEFDLSLILPVYEKYYEEVIEKSKVAI</sequence>
<dbReference type="Pfam" id="PF13439">
    <property type="entry name" value="Glyco_transf_4"/>
    <property type="match status" value="1"/>
</dbReference>
<dbReference type="SUPFAM" id="SSF53756">
    <property type="entry name" value="UDP-Glycosyltransferase/glycogen phosphorylase"/>
    <property type="match status" value="1"/>
</dbReference>
<dbReference type="PANTHER" id="PTHR45947">
    <property type="entry name" value="SULFOQUINOVOSYL TRANSFERASE SQD2"/>
    <property type="match status" value="1"/>
</dbReference>
<dbReference type="InterPro" id="IPR050194">
    <property type="entry name" value="Glycosyltransferase_grp1"/>
</dbReference>
<dbReference type="Proteomes" id="UP000323653">
    <property type="component" value="Chromosome"/>
</dbReference>
<dbReference type="Pfam" id="PF00534">
    <property type="entry name" value="Glycos_transf_1"/>
    <property type="match status" value="1"/>
</dbReference>
<dbReference type="NCBIfam" id="TIGR03999">
    <property type="entry name" value="thiol_BshA"/>
    <property type="match status" value="1"/>
</dbReference>
<dbReference type="InterPro" id="IPR023881">
    <property type="entry name" value="Thiol_BshA"/>
</dbReference>
<reference evidence="3 4" key="1">
    <citation type="submission" date="2019-08" db="EMBL/GenBank/DDBJ databases">
        <title>Pedobacter sp. nov., isolated from Han river, South Korea.</title>
        <authorList>
            <person name="Lee D.-H."/>
            <person name="Kim Y.-S."/>
            <person name="Hwang E.-M."/>
            <person name="Le Tran T.C."/>
            <person name="Cha C.-J."/>
        </authorList>
    </citation>
    <scope>NUCLEOTIDE SEQUENCE [LARGE SCALE GENOMIC DNA]</scope>
    <source>
        <strain evidence="3 4">CJ43</strain>
    </source>
</reference>
<keyword evidence="4" id="KW-1185">Reference proteome</keyword>
<dbReference type="KEGG" id="pej:FYC62_10285"/>
<dbReference type="PANTHER" id="PTHR45947:SF3">
    <property type="entry name" value="SULFOQUINOVOSYL TRANSFERASE SQD2"/>
    <property type="match status" value="1"/>
</dbReference>
<accession>A0A5C0VHG0</accession>
<dbReference type="AlphaFoldDB" id="A0A5C0VHG0"/>
<name>A0A5C0VHG0_9SPHI</name>
<dbReference type="GO" id="GO:0016757">
    <property type="term" value="F:glycosyltransferase activity"/>
    <property type="evidence" value="ECO:0007669"/>
    <property type="project" value="InterPro"/>
</dbReference>
<dbReference type="InterPro" id="IPR028098">
    <property type="entry name" value="Glyco_trans_4-like_N"/>
</dbReference>